<name>A0AA37T5Y3_9GAMM</name>
<evidence type="ECO:0000256" key="10">
    <source>
        <dbReference type="ARBA" id="ARBA00022840"/>
    </source>
</evidence>
<evidence type="ECO:0000313" key="18">
    <source>
        <dbReference type="EMBL" id="GLS24446.1"/>
    </source>
</evidence>
<keyword evidence="10" id="KW-0067">ATP-binding</keyword>
<keyword evidence="6" id="KW-0808">Transferase</keyword>
<dbReference type="Gene3D" id="1.10.287.130">
    <property type="match status" value="1"/>
</dbReference>
<dbReference type="InterPro" id="IPR036097">
    <property type="entry name" value="HisK_dim/P_sf"/>
</dbReference>
<comment type="subcellular location">
    <subcellularLocation>
        <location evidence="2">Cell membrane</location>
        <topology evidence="2">Multi-pass membrane protein</topology>
    </subcellularLocation>
</comment>
<dbReference type="SMART" id="SM00387">
    <property type="entry name" value="HATPase_c"/>
    <property type="match status" value="1"/>
</dbReference>
<evidence type="ECO:0000259" key="16">
    <source>
        <dbReference type="PROSITE" id="PS50109"/>
    </source>
</evidence>
<dbReference type="EMBL" id="BSPD01000005">
    <property type="protein sequence ID" value="GLS24446.1"/>
    <property type="molecule type" value="Genomic_DNA"/>
</dbReference>
<protein>
    <recommendedName>
        <fullName evidence="3">histidine kinase</fullName>
        <ecNumber evidence="3">2.7.13.3</ecNumber>
    </recommendedName>
</protein>
<dbReference type="PROSITE" id="PS50109">
    <property type="entry name" value="HIS_KIN"/>
    <property type="match status" value="1"/>
</dbReference>
<dbReference type="InterPro" id="IPR003660">
    <property type="entry name" value="HAMP_dom"/>
</dbReference>
<keyword evidence="19" id="KW-1185">Reference proteome</keyword>
<dbReference type="PANTHER" id="PTHR45528">
    <property type="entry name" value="SENSOR HISTIDINE KINASE CPXA"/>
    <property type="match status" value="1"/>
</dbReference>
<keyword evidence="13 15" id="KW-0472">Membrane</keyword>
<keyword evidence="9 18" id="KW-0418">Kinase</keyword>
<evidence type="ECO:0000256" key="13">
    <source>
        <dbReference type="ARBA" id="ARBA00023136"/>
    </source>
</evidence>
<gene>
    <name evidence="18" type="ORF">GCM10007877_01570</name>
</gene>
<dbReference type="SMART" id="SM00388">
    <property type="entry name" value="HisKA"/>
    <property type="match status" value="1"/>
</dbReference>
<dbReference type="InterPro" id="IPR004358">
    <property type="entry name" value="Sig_transdc_His_kin-like_C"/>
</dbReference>
<dbReference type="Proteomes" id="UP001156870">
    <property type="component" value="Unassembled WGS sequence"/>
</dbReference>
<evidence type="ECO:0000256" key="1">
    <source>
        <dbReference type="ARBA" id="ARBA00000085"/>
    </source>
</evidence>
<dbReference type="PRINTS" id="PR00344">
    <property type="entry name" value="BCTRLSENSOR"/>
</dbReference>
<dbReference type="Gene3D" id="6.10.340.10">
    <property type="match status" value="1"/>
</dbReference>
<comment type="caution">
    <text evidence="18">The sequence shown here is derived from an EMBL/GenBank/DDBJ whole genome shotgun (WGS) entry which is preliminary data.</text>
</comment>
<feature type="region of interest" description="Disordered" evidence="14">
    <location>
        <begin position="87"/>
        <end position="139"/>
    </location>
</feature>
<dbReference type="InterPro" id="IPR003594">
    <property type="entry name" value="HATPase_dom"/>
</dbReference>
<dbReference type="InterPro" id="IPR005467">
    <property type="entry name" value="His_kinase_dom"/>
</dbReference>
<dbReference type="GO" id="GO:0005524">
    <property type="term" value="F:ATP binding"/>
    <property type="evidence" value="ECO:0007669"/>
    <property type="project" value="UniProtKB-KW"/>
</dbReference>
<dbReference type="InterPro" id="IPR050398">
    <property type="entry name" value="HssS/ArlS-like"/>
</dbReference>
<evidence type="ECO:0000256" key="15">
    <source>
        <dbReference type="SAM" id="Phobius"/>
    </source>
</evidence>
<dbReference type="Pfam" id="PF00512">
    <property type="entry name" value="HisKA"/>
    <property type="match status" value="1"/>
</dbReference>
<feature type="domain" description="Histidine kinase" evidence="16">
    <location>
        <begin position="297"/>
        <end position="514"/>
    </location>
</feature>
<dbReference type="SUPFAM" id="SSF158472">
    <property type="entry name" value="HAMP domain-like"/>
    <property type="match status" value="1"/>
</dbReference>
<evidence type="ECO:0000256" key="11">
    <source>
        <dbReference type="ARBA" id="ARBA00022989"/>
    </source>
</evidence>
<dbReference type="AlphaFoldDB" id="A0AA37T5Y3"/>
<dbReference type="GO" id="GO:0005886">
    <property type="term" value="C:plasma membrane"/>
    <property type="evidence" value="ECO:0007669"/>
    <property type="project" value="UniProtKB-SubCell"/>
</dbReference>
<evidence type="ECO:0000256" key="4">
    <source>
        <dbReference type="ARBA" id="ARBA00022475"/>
    </source>
</evidence>
<keyword evidence="12" id="KW-0902">Two-component regulatory system</keyword>
<dbReference type="PANTHER" id="PTHR45528:SF1">
    <property type="entry name" value="SENSOR HISTIDINE KINASE CPXA"/>
    <property type="match status" value="1"/>
</dbReference>
<feature type="transmembrane region" description="Helical" evidence="15">
    <location>
        <begin position="215"/>
        <end position="235"/>
    </location>
</feature>
<evidence type="ECO:0000313" key="19">
    <source>
        <dbReference type="Proteomes" id="UP001156870"/>
    </source>
</evidence>
<dbReference type="GO" id="GO:0000155">
    <property type="term" value="F:phosphorelay sensor kinase activity"/>
    <property type="evidence" value="ECO:0007669"/>
    <property type="project" value="InterPro"/>
</dbReference>
<accession>A0AA37T5Y3</accession>
<organism evidence="18 19">
    <name type="scientific">Marinibactrum halimedae</name>
    <dbReference type="NCBI Taxonomy" id="1444977"/>
    <lineage>
        <taxon>Bacteria</taxon>
        <taxon>Pseudomonadati</taxon>
        <taxon>Pseudomonadota</taxon>
        <taxon>Gammaproteobacteria</taxon>
        <taxon>Cellvibrionales</taxon>
        <taxon>Cellvibrionaceae</taxon>
        <taxon>Marinibactrum</taxon>
    </lineage>
</organism>
<dbReference type="Gene3D" id="3.30.565.10">
    <property type="entry name" value="Histidine kinase-like ATPase, C-terminal domain"/>
    <property type="match status" value="1"/>
</dbReference>
<evidence type="ECO:0000256" key="12">
    <source>
        <dbReference type="ARBA" id="ARBA00023012"/>
    </source>
</evidence>
<evidence type="ECO:0000256" key="7">
    <source>
        <dbReference type="ARBA" id="ARBA00022692"/>
    </source>
</evidence>
<sequence>MKIQSKLVIALACLGSLLCVMLYAFMQWSFDRGMINYVNQQEQEYLSTAANRLAEHYSEYGSWENLNGNRRLFGELLGDLWPALQLPPPPPHFSERRPARASDQAHLQRQRPFRDRDFSPEFRREKRPPPKGHFERANVPSLLDANKSPIFGRYQDNHLISPIAVSLNSENNGTGEEDETLSKQAAPTIVGWLSIPPPRYSLDKFNLSMGEHLEVAFVLVGLVLMMAVLFIGVPLSRHFVNPLQQLAKTTYALTRGQYPTLAGRHRHDEIGQLWRNIASLRNTLQANETERRRWVADISHELRTPLAIAIGEVDAMLEDVRPLTKNNLMSLKQEVLQLNRLVNDLYELTNAEIGALRYNKTKMDVRESLIQALQRFEELMTEKNLQLDVQLPNHSAWIHGDVQRFNQLMNNLFTNELKYCNPNDTIRIALTAHTKSRQLEIIIEDSGPGVDDEDLSKLFDHIYRVENSRNKNTGGSGLGLAICEKIVKAHDGIIRASHSPLGGLRMTIQFPSINR</sequence>
<dbReference type="Pfam" id="PF02518">
    <property type="entry name" value="HATPase_c"/>
    <property type="match status" value="1"/>
</dbReference>
<dbReference type="FunFam" id="3.30.565.10:FF:000006">
    <property type="entry name" value="Sensor histidine kinase WalK"/>
    <property type="match status" value="1"/>
</dbReference>
<keyword evidence="5" id="KW-0597">Phosphoprotein</keyword>
<feature type="compositionally biased region" description="Basic and acidic residues" evidence="14">
    <location>
        <begin position="112"/>
        <end position="136"/>
    </location>
</feature>
<feature type="domain" description="HAMP" evidence="17">
    <location>
        <begin position="237"/>
        <end position="289"/>
    </location>
</feature>
<keyword evidence="8" id="KW-0547">Nucleotide-binding</keyword>
<evidence type="ECO:0000259" key="17">
    <source>
        <dbReference type="PROSITE" id="PS50885"/>
    </source>
</evidence>
<evidence type="ECO:0000256" key="2">
    <source>
        <dbReference type="ARBA" id="ARBA00004651"/>
    </source>
</evidence>
<dbReference type="InterPro" id="IPR003661">
    <property type="entry name" value="HisK_dim/P_dom"/>
</dbReference>
<dbReference type="EC" id="2.7.13.3" evidence="3"/>
<evidence type="ECO:0000256" key="14">
    <source>
        <dbReference type="SAM" id="MobiDB-lite"/>
    </source>
</evidence>
<evidence type="ECO:0000256" key="6">
    <source>
        <dbReference type="ARBA" id="ARBA00022679"/>
    </source>
</evidence>
<proteinExistence type="predicted"/>
<dbReference type="SUPFAM" id="SSF47384">
    <property type="entry name" value="Homodimeric domain of signal transducing histidine kinase"/>
    <property type="match status" value="1"/>
</dbReference>
<dbReference type="PROSITE" id="PS50885">
    <property type="entry name" value="HAMP"/>
    <property type="match status" value="1"/>
</dbReference>
<keyword evidence="4" id="KW-1003">Cell membrane</keyword>
<dbReference type="SUPFAM" id="SSF55874">
    <property type="entry name" value="ATPase domain of HSP90 chaperone/DNA topoisomerase II/histidine kinase"/>
    <property type="match status" value="1"/>
</dbReference>
<keyword evidence="7 15" id="KW-0812">Transmembrane</keyword>
<evidence type="ECO:0000256" key="8">
    <source>
        <dbReference type="ARBA" id="ARBA00022741"/>
    </source>
</evidence>
<keyword evidence="11 15" id="KW-1133">Transmembrane helix</keyword>
<evidence type="ECO:0000256" key="5">
    <source>
        <dbReference type="ARBA" id="ARBA00022553"/>
    </source>
</evidence>
<dbReference type="InterPro" id="IPR036890">
    <property type="entry name" value="HATPase_C_sf"/>
</dbReference>
<reference evidence="18 19" key="1">
    <citation type="journal article" date="2014" name="Int. J. Syst. Evol. Microbiol.">
        <title>Complete genome sequence of Corynebacterium casei LMG S-19264T (=DSM 44701T), isolated from a smear-ripened cheese.</title>
        <authorList>
            <consortium name="US DOE Joint Genome Institute (JGI-PGF)"/>
            <person name="Walter F."/>
            <person name="Albersmeier A."/>
            <person name="Kalinowski J."/>
            <person name="Ruckert C."/>
        </authorList>
    </citation>
    <scope>NUCLEOTIDE SEQUENCE [LARGE SCALE GENOMIC DNA]</scope>
    <source>
        <strain evidence="18 19">NBRC 110095</strain>
    </source>
</reference>
<dbReference type="CDD" id="cd00082">
    <property type="entry name" value="HisKA"/>
    <property type="match status" value="1"/>
</dbReference>
<evidence type="ECO:0000256" key="3">
    <source>
        <dbReference type="ARBA" id="ARBA00012438"/>
    </source>
</evidence>
<comment type="catalytic activity">
    <reaction evidence="1">
        <text>ATP + protein L-histidine = ADP + protein N-phospho-L-histidine.</text>
        <dbReference type="EC" id="2.7.13.3"/>
    </reaction>
</comment>
<evidence type="ECO:0000256" key="9">
    <source>
        <dbReference type="ARBA" id="ARBA00022777"/>
    </source>
</evidence>